<evidence type="ECO:0000256" key="1">
    <source>
        <dbReference type="SAM" id="MobiDB-lite"/>
    </source>
</evidence>
<organism evidence="2 3">
    <name type="scientific">Amycolatopsis dongchuanensis</name>
    <dbReference type="NCBI Taxonomy" id="1070866"/>
    <lineage>
        <taxon>Bacteria</taxon>
        <taxon>Bacillati</taxon>
        <taxon>Actinomycetota</taxon>
        <taxon>Actinomycetes</taxon>
        <taxon>Pseudonocardiales</taxon>
        <taxon>Pseudonocardiaceae</taxon>
        <taxon>Amycolatopsis</taxon>
    </lineage>
</organism>
<accession>A0ABP8VW62</accession>
<feature type="region of interest" description="Disordered" evidence="1">
    <location>
        <begin position="1"/>
        <end position="45"/>
    </location>
</feature>
<name>A0ABP8VW62_9PSEU</name>
<reference evidence="3" key="1">
    <citation type="journal article" date="2019" name="Int. J. Syst. Evol. Microbiol.">
        <title>The Global Catalogue of Microorganisms (GCM) 10K type strain sequencing project: providing services to taxonomists for standard genome sequencing and annotation.</title>
        <authorList>
            <consortium name="The Broad Institute Genomics Platform"/>
            <consortium name="The Broad Institute Genome Sequencing Center for Infectious Disease"/>
            <person name="Wu L."/>
            <person name="Ma J."/>
        </authorList>
    </citation>
    <scope>NUCLEOTIDE SEQUENCE [LARGE SCALE GENOMIC DNA]</scope>
    <source>
        <strain evidence="3">JCM 18054</strain>
    </source>
</reference>
<sequence>MTSTAPPETATEVTTEIPAVSEQDTPGSPVSSRPAEQPLGAESAPVSLADYSKQWADKARRHWTPPDVWDKPRPPLKSAWLWARYGEHLPDDNAVRTVSRVTAAIRLPFKALFLYLDWIFDRDSRVVAAAVLVLVVIQAVFHPFF</sequence>
<protein>
    <submittedName>
        <fullName evidence="2">Uncharacterized protein</fullName>
    </submittedName>
</protein>
<comment type="caution">
    <text evidence="2">The sequence shown here is derived from an EMBL/GenBank/DDBJ whole genome shotgun (WGS) entry which is preliminary data.</text>
</comment>
<keyword evidence="3" id="KW-1185">Reference proteome</keyword>
<gene>
    <name evidence="2" type="ORF">GCM10023214_78910</name>
</gene>
<proteinExistence type="predicted"/>
<dbReference type="RefSeq" id="WP_346057021.1">
    <property type="nucleotide sequence ID" value="NZ_BAABIB010000184.1"/>
</dbReference>
<evidence type="ECO:0000313" key="3">
    <source>
        <dbReference type="Proteomes" id="UP001500192"/>
    </source>
</evidence>
<dbReference type="Proteomes" id="UP001500192">
    <property type="component" value="Unassembled WGS sequence"/>
</dbReference>
<dbReference type="EMBL" id="BAABIB010000184">
    <property type="protein sequence ID" value="GAA4672455.1"/>
    <property type="molecule type" value="Genomic_DNA"/>
</dbReference>
<feature type="compositionally biased region" description="Low complexity" evidence="1">
    <location>
        <begin position="1"/>
        <end position="19"/>
    </location>
</feature>
<feature type="compositionally biased region" description="Polar residues" evidence="1">
    <location>
        <begin position="22"/>
        <end position="31"/>
    </location>
</feature>
<evidence type="ECO:0000313" key="2">
    <source>
        <dbReference type="EMBL" id="GAA4672455.1"/>
    </source>
</evidence>